<evidence type="ECO:0000313" key="2">
    <source>
        <dbReference type="EMBL" id="KAK2024164.1"/>
    </source>
</evidence>
<keyword evidence="1" id="KW-0812">Transmembrane</keyword>
<evidence type="ECO:0000256" key="1">
    <source>
        <dbReference type="SAM" id="Phobius"/>
    </source>
</evidence>
<sequence length="115" mass="12544">MLHDPVHCFLAGIGSTYLLIPGLGFRSAVISLILLSLRVPEWESIAHLPTRMGPPLPRLFCLALLPRCHYMASILEPGHPATTPRKKVSKIIRLNRPAVSNANSGGTSSLRADRN</sequence>
<organism evidence="2 3">
    <name type="scientific">Colletotrichum zoysiae</name>
    <dbReference type="NCBI Taxonomy" id="1216348"/>
    <lineage>
        <taxon>Eukaryota</taxon>
        <taxon>Fungi</taxon>
        <taxon>Dikarya</taxon>
        <taxon>Ascomycota</taxon>
        <taxon>Pezizomycotina</taxon>
        <taxon>Sordariomycetes</taxon>
        <taxon>Hypocreomycetidae</taxon>
        <taxon>Glomerellales</taxon>
        <taxon>Glomerellaceae</taxon>
        <taxon>Colletotrichum</taxon>
        <taxon>Colletotrichum graminicola species complex</taxon>
    </lineage>
</organism>
<dbReference type="Proteomes" id="UP001232148">
    <property type="component" value="Unassembled WGS sequence"/>
</dbReference>
<protein>
    <submittedName>
        <fullName evidence="2">Uncharacterized protein</fullName>
    </submittedName>
</protein>
<feature type="transmembrane region" description="Helical" evidence="1">
    <location>
        <begin position="12"/>
        <end position="35"/>
    </location>
</feature>
<keyword evidence="1" id="KW-1133">Transmembrane helix</keyword>
<name>A0AAD9LWY2_9PEZI</name>
<comment type="caution">
    <text evidence="2">The sequence shown here is derived from an EMBL/GenBank/DDBJ whole genome shotgun (WGS) entry which is preliminary data.</text>
</comment>
<accession>A0AAD9LWY2</accession>
<dbReference type="EMBL" id="MU842973">
    <property type="protein sequence ID" value="KAK2024164.1"/>
    <property type="molecule type" value="Genomic_DNA"/>
</dbReference>
<keyword evidence="3" id="KW-1185">Reference proteome</keyword>
<dbReference type="AlphaFoldDB" id="A0AAD9LWY2"/>
<gene>
    <name evidence="2" type="ORF">LX32DRAFT_113362</name>
</gene>
<reference evidence="2" key="1">
    <citation type="submission" date="2021-06" db="EMBL/GenBank/DDBJ databases">
        <title>Comparative genomics, transcriptomics and evolutionary studies reveal genomic signatures of adaptation to plant cell wall in hemibiotrophic fungi.</title>
        <authorList>
            <consortium name="DOE Joint Genome Institute"/>
            <person name="Baroncelli R."/>
            <person name="Diaz J.F."/>
            <person name="Benocci T."/>
            <person name="Peng M."/>
            <person name="Battaglia E."/>
            <person name="Haridas S."/>
            <person name="Andreopoulos W."/>
            <person name="Labutti K."/>
            <person name="Pangilinan J."/>
            <person name="Floch G.L."/>
            <person name="Makela M.R."/>
            <person name="Henrissat B."/>
            <person name="Grigoriev I.V."/>
            <person name="Crouch J.A."/>
            <person name="De Vries R.P."/>
            <person name="Sukno S.A."/>
            <person name="Thon M.R."/>
        </authorList>
    </citation>
    <scope>NUCLEOTIDE SEQUENCE</scope>
    <source>
        <strain evidence="2">MAFF235873</strain>
    </source>
</reference>
<proteinExistence type="predicted"/>
<keyword evidence="1" id="KW-0472">Membrane</keyword>
<evidence type="ECO:0000313" key="3">
    <source>
        <dbReference type="Proteomes" id="UP001232148"/>
    </source>
</evidence>